<feature type="region of interest" description="Disordered" evidence="1">
    <location>
        <begin position="131"/>
        <end position="156"/>
    </location>
</feature>
<protein>
    <recommendedName>
        <fullName evidence="5">Secreted protein</fullName>
    </recommendedName>
</protein>
<dbReference type="OrthoDB" id="3527857at2"/>
<gene>
    <name evidence="3" type="ORF">CW362_01830</name>
</gene>
<feature type="region of interest" description="Disordered" evidence="1">
    <location>
        <begin position="56"/>
        <end position="107"/>
    </location>
</feature>
<dbReference type="EMBL" id="PJOS01000002">
    <property type="protein sequence ID" value="PKT74735.1"/>
    <property type="molecule type" value="Genomic_DNA"/>
</dbReference>
<feature type="chain" id="PRO_5038698255" description="Secreted protein" evidence="2">
    <location>
        <begin position="35"/>
        <end position="298"/>
    </location>
</feature>
<feature type="compositionally biased region" description="Low complexity" evidence="1">
    <location>
        <begin position="56"/>
        <end position="92"/>
    </location>
</feature>
<proteinExistence type="predicted"/>
<feature type="signal peptide" evidence="2">
    <location>
        <begin position="1"/>
        <end position="34"/>
    </location>
</feature>
<name>A0A2I0SXX1_9ACTN</name>
<reference evidence="3 4" key="1">
    <citation type="submission" date="2017-12" db="EMBL/GenBank/DDBJ databases">
        <title>Streptomyces populusis sp. nov., a novel endophytic actinobacterium isolated from stems of Populus adenopoda Maxim.</title>
        <authorList>
            <person name="Wang Z."/>
        </authorList>
    </citation>
    <scope>NUCLEOTIDE SEQUENCE [LARGE SCALE GENOMIC DNA]</scope>
    <source>
        <strain evidence="3 4">A249</strain>
    </source>
</reference>
<evidence type="ECO:0008006" key="5">
    <source>
        <dbReference type="Google" id="ProtNLM"/>
    </source>
</evidence>
<accession>A0A2I0SXX1</accession>
<organism evidence="3 4">
    <name type="scientific">Streptomyces populi</name>
    <dbReference type="NCBI Taxonomy" id="2058924"/>
    <lineage>
        <taxon>Bacteria</taxon>
        <taxon>Bacillati</taxon>
        <taxon>Actinomycetota</taxon>
        <taxon>Actinomycetes</taxon>
        <taxon>Kitasatosporales</taxon>
        <taxon>Streptomycetaceae</taxon>
        <taxon>Streptomyces</taxon>
    </lineage>
</organism>
<evidence type="ECO:0000256" key="1">
    <source>
        <dbReference type="SAM" id="MobiDB-lite"/>
    </source>
</evidence>
<dbReference type="AlphaFoldDB" id="A0A2I0SXX1"/>
<evidence type="ECO:0000256" key="2">
    <source>
        <dbReference type="SAM" id="SignalP"/>
    </source>
</evidence>
<comment type="caution">
    <text evidence="3">The sequence shown here is derived from an EMBL/GenBank/DDBJ whole genome shotgun (WGS) entry which is preliminary data.</text>
</comment>
<evidence type="ECO:0000313" key="4">
    <source>
        <dbReference type="Proteomes" id="UP000236178"/>
    </source>
</evidence>
<keyword evidence="4" id="KW-1185">Reference proteome</keyword>
<dbReference type="Proteomes" id="UP000236178">
    <property type="component" value="Unassembled WGS sequence"/>
</dbReference>
<feature type="compositionally biased region" description="Polar residues" evidence="1">
    <location>
        <begin position="137"/>
        <end position="147"/>
    </location>
</feature>
<evidence type="ECO:0000313" key="3">
    <source>
        <dbReference type="EMBL" id="PKT74735.1"/>
    </source>
</evidence>
<sequence length="298" mass="30203">MAAMTQVRSMPGSARRRLTAVVCGALLCASLAGCGHGGAAASDASTASAGTLASAAPSSAAASTPEPTPSAGEPAPPTETETPATEEATTAAVSQEPAQTGGSGASALWGKAYSGTASISVDVYDYCSTDGSRRPAGSQTYSMNSTLRLDRPRTGGDQTENNPFSMLFAAGDPSQAGAVSFWSSSVSTVSSQDLAGNYRDPNLLLTYWHIGWSDGRMDATLTDPHAREAVVLNLLNWPGPLVACRSDLGRLPGGFPHALAAGTTFTGRLDGSGASLTARGGTTDGVVQFRFTFSGTPS</sequence>
<keyword evidence="2" id="KW-0732">Signal</keyword>